<organism evidence="3 4">
    <name type="scientific">Piloderma croceum (strain F 1598)</name>
    <dbReference type="NCBI Taxonomy" id="765440"/>
    <lineage>
        <taxon>Eukaryota</taxon>
        <taxon>Fungi</taxon>
        <taxon>Dikarya</taxon>
        <taxon>Basidiomycota</taxon>
        <taxon>Agaricomycotina</taxon>
        <taxon>Agaricomycetes</taxon>
        <taxon>Agaricomycetidae</taxon>
        <taxon>Atheliales</taxon>
        <taxon>Atheliaceae</taxon>
        <taxon>Piloderma</taxon>
    </lineage>
</organism>
<feature type="transmembrane region" description="Helical" evidence="1">
    <location>
        <begin position="122"/>
        <end position="148"/>
    </location>
</feature>
<reference evidence="4" key="2">
    <citation type="submission" date="2015-01" db="EMBL/GenBank/DDBJ databases">
        <title>Evolutionary Origins and Diversification of the Mycorrhizal Mutualists.</title>
        <authorList>
            <consortium name="DOE Joint Genome Institute"/>
            <consortium name="Mycorrhizal Genomics Consortium"/>
            <person name="Kohler A."/>
            <person name="Kuo A."/>
            <person name="Nagy L.G."/>
            <person name="Floudas D."/>
            <person name="Copeland A."/>
            <person name="Barry K.W."/>
            <person name="Cichocki N."/>
            <person name="Veneault-Fourrey C."/>
            <person name="LaButti K."/>
            <person name="Lindquist E.A."/>
            <person name="Lipzen A."/>
            <person name="Lundell T."/>
            <person name="Morin E."/>
            <person name="Murat C."/>
            <person name="Riley R."/>
            <person name="Ohm R."/>
            <person name="Sun H."/>
            <person name="Tunlid A."/>
            <person name="Henrissat B."/>
            <person name="Grigoriev I.V."/>
            <person name="Hibbett D.S."/>
            <person name="Martin F."/>
        </authorList>
    </citation>
    <scope>NUCLEOTIDE SEQUENCE [LARGE SCALE GENOMIC DNA]</scope>
    <source>
        <strain evidence="4">F 1598</strain>
    </source>
</reference>
<dbReference type="OrthoDB" id="3354157at2759"/>
<feature type="transmembrane region" description="Helical" evidence="1">
    <location>
        <begin position="12"/>
        <end position="33"/>
    </location>
</feature>
<dbReference type="AlphaFoldDB" id="A0A0C3EUY2"/>
<dbReference type="InParanoid" id="A0A0C3EUY2"/>
<dbReference type="EMBL" id="KN833035">
    <property type="protein sequence ID" value="KIM76345.1"/>
    <property type="molecule type" value="Genomic_DNA"/>
</dbReference>
<evidence type="ECO:0000256" key="1">
    <source>
        <dbReference type="SAM" id="Phobius"/>
    </source>
</evidence>
<keyword evidence="4" id="KW-1185">Reference proteome</keyword>
<sequence>MSDIGDSMPGIWLTRAVGFSGYTLLVWDFLLTFDDEVTYIWPRPWSIVQMIFLTNRYVNLVTLGIVNAQRAGLYRSTSPSFCFNFNLFSTVIMFSSFASIHVLVLLRAWALWEGRRKIAKALIALFVVYVATCVSLFTYGIVLGGYYAYVIPDIVGTCISIIPSWAWTIWLPSILLECISPLVRTLYRDGIAYFSASLFSGLCNIVTWVLYQEDPRNMLATMICLCLVNIAGQRLVLGLRIINATSEEFTTRRMDLMIDQQIAAFGSVSVSSQGMGGGTWEAVDIELKNVDVLSASKETVATAAKTAQGKN</sequence>
<evidence type="ECO:0000313" key="4">
    <source>
        <dbReference type="Proteomes" id="UP000054166"/>
    </source>
</evidence>
<dbReference type="Proteomes" id="UP000054166">
    <property type="component" value="Unassembled WGS sequence"/>
</dbReference>
<evidence type="ECO:0000259" key="2">
    <source>
        <dbReference type="Pfam" id="PF20151"/>
    </source>
</evidence>
<name>A0A0C3EUY2_PILCF</name>
<gene>
    <name evidence="3" type="ORF">PILCRDRAFT_826328</name>
</gene>
<feature type="domain" description="DUF6533" evidence="2">
    <location>
        <begin position="18"/>
        <end position="58"/>
    </location>
</feature>
<dbReference type="InterPro" id="IPR045340">
    <property type="entry name" value="DUF6533"/>
</dbReference>
<feature type="transmembrane region" description="Helical" evidence="1">
    <location>
        <begin position="154"/>
        <end position="179"/>
    </location>
</feature>
<keyword evidence="1" id="KW-0812">Transmembrane</keyword>
<protein>
    <recommendedName>
        <fullName evidence="2">DUF6533 domain-containing protein</fullName>
    </recommendedName>
</protein>
<feature type="transmembrane region" description="Helical" evidence="1">
    <location>
        <begin position="87"/>
        <end position="110"/>
    </location>
</feature>
<feature type="transmembrane region" description="Helical" evidence="1">
    <location>
        <begin position="45"/>
        <end position="67"/>
    </location>
</feature>
<evidence type="ECO:0000313" key="3">
    <source>
        <dbReference type="EMBL" id="KIM76345.1"/>
    </source>
</evidence>
<reference evidence="3 4" key="1">
    <citation type="submission" date="2014-04" db="EMBL/GenBank/DDBJ databases">
        <authorList>
            <consortium name="DOE Joint Genome Institute"/>
            <person name="Kuo A."/>
            <person name="Tarkka M."/>
            <person name="Buscot F."/>
            <person name="Kohler A."/>
            <person name="Nagy L.G."/>
            <person name="Floudas D."/>
            <person name="Copeland A."/>
            <person name="Barry K.W."/>
            <person name="Cichocki N."/>
            <person name="Veneault-Fourrey C."/>
            <person name="LaButti K."/>
            <person name="Lindquist E.A."/>
            <person name="Lipzen A."/>
            <person name="Lundell T."/>
            <person name="Morin E."/>
            <person name="Murat C."/>
            <person name="Sun H."/>
            <person name="Tunlid A."/>
            <person name="Henrissat B."/>
            <person name="Grigoriev I.V."/>
            <person name="Hibbett D.S."/>
            <person name="Martin F."/>
            <person name="Nordberg H.P."/>
            <person name="Cantor M.N."/>
            <person name="Hua S.X."/>
        </authorList>
    </citation>
    <scope>NUCLEOTIDE SEQUENCE [LARGE SCALE GENOMIC DNA]</scope>
    <source>
        <strain evidence="3 4">F 1598</strain>
    </source>
</reference>
<dbReference type="Pfam" id="PF20151">
    <property type="entry name" value="DUF6533"/>
    <property type="match status" value="1"/>
</dbReference>
<keyword evidence="1" id="KW-1133">Transmembrane helix</keyword>
<dbReference type="HOGENOM" id="CLU_035509_3_1_1"/>
<accession>A0A0C3EUY2</accession>
<feature type="transmembrane region" description="Helical" evidence="1">
    <location>
        <begin position="191"/>
        <end position="211"/>
    </location>
</feature>
<proteinExistence type="predicted"/>
<keyword evidence="1" id="KW-0472">Membrane</keyword>